<dbReference type="InterPro" id="IPR047182">
    <property type="entry name" value="MRM1"/>
</dbReference>
<gene>
    <name evidence="12" type="ORF">R9X50_00433000</name>
</gene>
<evidence type="ECO:0000256" key="10">
    <source>
        <dbReference type="SAM" id="MobiDB-lite"/>
    </source>
</evidence>
<dbReference type="InterPro" id="IPR047261">
    <property type="entry name" value="MRM1_MeTrfase_dom"/>
</dbReference>
<dbReference type="SUPFAM" id="SSF55315">
    <property type="entry name" value="L30e-like"/>
    <property type="match status" value="1"/>
</dbReference>
<feature type="domain" description="RNA 2-O ribose methyltransferase substrate binding" evidence="11">
    <location>
        <begin position="96"/>
        <end position="181"/>
    </location>
</feature>
<comment type="similarity">
    <text evidence="2">Belongs to the class IV-like SAM-binding methyltransferase superfamily. RNA methyltransferase TrmH family.</text>
</comment>
<dbReference type="Pfam" id="PF08032">
    <property type="entry name" value="SpoU_sub_bind"/>
    <property type="match status" value="1"/>
</dbReference>
<evidence type="ECO:0000256" key="5">
    <source>
        <dbReference type="ARBA" id="ARBA00022679"/>
    </source>
</evidence>
<dbReference type="EMBL" id="CP138585">
    <property type="protein sequence ID" value="WPH01484.1"/>
    <property type="molecule type" value="Genomic_DNA"/>
</dbReference>
<keyword evidence="7" id="KW-0809">Transit peptide</keyword>
<dbReference type="AlphaFoldDB" id="A0AAQ3R8B4"/>
<dbReference type="GO" id="GO:0016435">
    <property type="term" value="F:rRNA (guanine) methyltransferase activity"/>
    <property type="evidence" value="ECO:0007669"/>
    <property type="project" value="TreeGrafter"/>
</dbReference>
<keyword evidence="4" id="KW-0489">Methyltransferase</keyword>
<feature type="compositionally biased region" description="Polar residues" evidence="10">
    <location>
        <begin position="70"/>
        <end position="81"/>
    </location>
</feature>
<evidence type="ECO:0000256" key="8">
    <source>
        <dbReference type="ARBA" id="ARBA00023128"/>
    </source>
</evidence>
<dbReference type="InterPro" id="IPR013123">
    <property type="entry name" value="SpoU_subst-bd"/>
</dbReference>
<accession>A0AAQ3R8B4</accession>
<dbReference type="PANTHER" id="PTHR46103">
    <property type="entry name" value="RRNA METHYLTRANSFERASE 1, MITOCHONDRIAL"/>
    <property type="match status" value="1"/>
</dbReference>
<dbReference type="SUPFAM" id="SSF75217">
    <property type="entry name" value="alpha/beta knot"/>
    <property type="match status" value="1"/>
</dbReference>
<dbReference type="GO" id="GO:0005739">
    <property type="term" value="C:mitochondrion"/>
    <property type="evidence" value="ECO:0007669"/>
    <property type="project" value="UniProtKB-SubCell"/>
</dbReference>
<feature type="compositionally biased region" description="Basic and acidic residues" evidence="10">
    <location>
        <begin position="17"/>
        <end position="42"/>
    </location>
</feature>
<dbReference type="Pfam" id="PF00588">
    <property type="entry name" value="SpoU_methylase"/>
    <property type="match status" value="1"/>
</dbReference>
<evidence type="ECO:0000256" key="4">
    <source>
        <dbReference type="ARBA" id="ARBA00022603"/>
    </source>
</evidence>
<keyword evidence="13" id="KW-1185">Reference proteome</keyword>
<keyword evidence="3" id="KW-0698">rRNA processing</keyword>
<dbReference type="InterPro" id="IPR029028">
    <property type="entry name" value="Alpha/beta_knot_MTases"/>
</dbReference>
<dbReference type="InterPro" id="IPR001537">
    <property type="entry name" value="SpoU_MeTrfase"/>
</dbReference>
<keyword evidence="8" id="KW-0496">Mitochondrion</keyword>
<evidence type="ECO:0000256" key="9">
    <source>
        <dbReference type="ARBA" id="ARBA00034881"/>
    </source>
</evidence>
<dbReference type="GO" id="GO:0003723">
    <property type="term" value="F:RNA binding"/>
    <property type="evidence" value="ECO:0007669"/>
    <property type="project" value="InterPro"/>
</dbReference>
<evidence type="ECO:0000313" key="13">
    <source>
        <dbReference type="Proteomes" id="UP001303373"/>
    </source>
</evidence>
<evidence type="ECO:0000313" key="12">
    <source>
        <dbReference type="EMBL" id="WPH01484.1"/>
    </source>
</evidence>
<protein>
    <recommendedName>
        <fullName evidence="9">rRNA methyltransferase 1, mitochondrial</fullName>
    </recommendedName>
</protein>
<dbReference type="InterPro" id="IPR029026">
    <property type="entry name" value="tRNA_m1G_MTases_N"/>
</dbReference>
<evidence type="ECO:0000256" key="1">
    <source>
        <dbReference type="ARBA" id="ARBA00004173"/>
    </source>
</evidence>
<dbReference type="PANTHER" id="PTHR46103:SF1">
    <property type="entry name" value="RRNA METHYLTRANSFERASE 1, MITOCHONDRIAL"/>
    <property type="match status" value="1"/>
</dbReference>
<comment type="subcellular location">
    <subcellularLocation>
        <location evidence="1">Mitochondrion</location>
    </subcellularLocation>
</comment>
<evidence type="ECO:0000259" key="11">
    <source>
        <dbReference type="SMART" id="SM00967"/>
    </source>
</evidence>
<proteinExistence type="inferred from homology"/>
<feature type="region of interest" description="Disordered" evidence="10">
    <location>
        <begin position="1"/>
        <end position="83"/>
    </location>
</feature>
<dbReference type="Gene3D" id="3.40.1280.10">
    <property type="match status" value="1"/>
</dbReference>
<dbReference type="CDD" id="cd18105">
    <property type="entry name" value="SpoU-like_MRM1"/>
    <property type="match status" value="1"/>
</dbReference>
<keyword evidence="5" id="KW-0808">Transferase</keyword>
<organism evidence="12 13">
    <name type="scientific">Acrodontium crateriforme</name>
    <dbReference type="NCBI Taxonomy" id="150365"/>
    <lineage>
        <taxon>Eukaryota</taxon>
        <taxon>Fungi</taxon>
        <taxon>Dikarya</taxon>
        <taxon>Ascomycota</taxon>
        <taxon>Pezizomycotina</taxon>
        <taxon>Dothideomycetes</taxon>
        <taxon>Dothideomycetidae</taxon>
        <taxon>Mycosphaerellales</taxon>
        <taxon>Teratosphaeriaceae</taxon>
        <taxon>Acrodontium</taxon>
    </lineage>
</organism>
<sequence length="420" mass="45890">MMRDRVVQIRLSHKFKDRNARPSSKSERRFGERSNGTERTEIRTGQFKSFDRQRSTDGRAEPSTRRDNNFSRMKSSNSNDDQVPVSIPYTTAASVFLYGANPVLAALRGKQRKAYSLLLTSRASNNPTIREILDHAKTLGIKVNEDASPRLLDKMTTAGTESGEPRPHNGVVLEASKLPAPPVLALSVPNKETRRVQLTLDSQSPEERSINGDRSSLRFPSHRQPFVLFVDGITDPGNLGNIIRTAHFYGVDAVAVATNTCAPLTSAVLAKASAGACEAVPIMSLPKPANFIFDSRKAGWQIYAAAPAPTSPATNSRSRADPNAAQKLTTASLQKEKPLVEQPCILMLGAEGEGLRSNLTVKADYFLSIEQGLRESRSVDVGVESLNVSVAAGVLIEALMRQTELTGAQLFRQTQEEKMF</sequence>
<evidence type="ECO:0000256" key="3">
    <source>
        <dbReference type="ARBA" id="ARBA00022552"/>
    </source>
</evidence>
<feature type="compositionally biased region" description="Basic and acidic residues" evidence="10">
    <location>
        <begin position="49"/>
        <end position="69"/>
    </location>
</feature>
<evidence type="ECO:0000256" key="7">
    <source>
        <dbReference type="ARBA" id="ARBA00022946"/>
    </source>
</evidence>
<keyword evidence="6" id="KW-0949">S-adenosyl-L-methionine</keyword>
<dbReference type="InterPro" id="IPR029064">
    <property type="entry name" value="Ribosomal_eL30-like_sf"/>
</dbReference>
<dbReference type="Proteomes" id="UP001303373">
    <property type="component" value="Chromosome 6"/>
</dbReference>
<evidence type="ECO:0000256" key="6">
    <source>
        <dbReference type="ARBA" id="ARBA00022691"/>
    </source>
</evidence>
<name>A0AAQ3R8B4_9PEZI</name>
<evidence type="ECO:0000256" key="2">
    <source>
        <dbReference type="ARBA" id="ARBA00007228"/>
    </source>
</evidence>
<dbReference type="Gene3D" id="3.30.1330.30">
    <property type="match status" value="1"/>
</dbReference>
<dbReference type="SMART" id="SM00967">
    <property type="entry name" value="SpoU_sub_bind"/>
    <property type="match status" value="1"/>
</dbReference>
<reference evidence="12 13" key="1">
    <citation type="submission" date="2023-11" db="EMBL/GenBank/DDBJ databases">
        <title>An acidophilic fungus is an integral part of prey digestion in a carnivorous sundew plant.</title>
        <authorList>
            <person name="Tsai I.J."/>
        </authorList>
    </citation>
    <scope>NUCLEOTIDE SEQUENCE [LARGE SCALE GENOMIC DNA]</scope>
    <source>
        <strain evidence="12">169a</strain>
    </source>
</reference>